<dbReference type="EMBL" id="CP120678">
    <property type="protein sequence ID" value="WIW71589.1"/>
    <property type="molecule type" value="Genomic_DNA"/>
</dbReference>
<dbReference type="PANTHER" id="PTHR35091:SF2">
    <property type="entry name" value="FLAGELLAR PROTEIN FLIL"/>
    <property type="match status" value="1"/>
</dbReference>
<evidence type="ECO:0000256" key="5">
    <source>
        <dbReference type="ARBA" id="ARBA00022500"/>
    </source>
</evidence>
<evidence type="ECO:0000256" key="4">
    <source>
        <dbReference type="ARBA" id="ARBA00022475"/>
    </source>
</evidence>
<evidence type="ECO:0000256" key="3">
    <source>
        <dbReference type="ARBA" id="ARBA00008281"/>
    </source>
</evidence>
<comment type="subcellular location">
    <subcellularLocation>
        <location evidence="2">Cell membrane</location>
        <topology evidence="2">Single-pass membrane protein</topology>
    </subcellularLocation>
</comment>
<keyword evidence="4 10" id="KW-1003">Cell membrane</keyword>
<dbReference type="AlphaFoldDB" id="A0A9Y2AIQ8"/>
<evidence type="ECO:0000256" key="8">
    <source>
        <dbReference type="ARBA" id="ARBA00022989"/>
    </source>
</evidence>
<keyword evidence="11" id="KW-0966">Cell projection</keyword>
<keyword evidence="5 10" id="KW-0145">Chemotaxis</keyword>
<keyword evidence="11" id="KW-0282">Flagellum</keyword>
<keyword evidence="6 10" id="KW-0812">Transmembrane</keyword>
<organism evidence="11 12">
    <name type="scientific">Selenobaculum gibii</name>
    <dbReference type="NCBI Taxonomy" id="3054208"/>
    <lineage>
        <taxon>Bacteria</taxon>
        <taxon>Bacillati</taxon>
        <taxon>Bacillota</taxon>
        <taxon>Negativicutes</taxon>
        <taxon>Selenomonadales</taxon>
        <taxon>Selenomonadaceae</taxon>
        <taxon>Selenobaculum</taxon>
    </lineage>
</organism>
<keyword evidence="8 10" id="KW-1133">Transmembrane helix</keyword>
<feature type="transmembrane region" description="Helical" evidence="10">
    <location>
        <begin position="15"/>
        <end position="39"/>
    </location>
</feature>
<gene>
    <name evidence="11" type="ORF">P3F81_04610</name>
</gene>
<protein>
    <recommendedName>
        <fullName evidence="10">Flagellar protein FliL</fullName>
    </recommendedName>
</protein>
<dbReference type="GO" id="GO:0071978">
    <property type="term" value="P:bacterial-type flagellum-dependent swarming motility"/>
    <property type="evidence" value="ECO:0007669"/>
    <property type="project" value="TreeGrafter"/>
</dbReference>
<evidence type="ECO:0000256" key="7">
    <source>
        <dbReference type="ARBA" id="ARBA00022779"/>
    </source>
</evidence>
<dbReference type="GO" id="GO:0005886">
    <property type="term" value="C:plasma membrane"/>
    <property type="evidence" value="ECO:0007669"/>
    <property type="project" value="UniProtKB-SubCell"/>
</dbReference>
<evidence type="ECO:0000256" key="9">
    <source>
        <dbReference type="ARBA" id="ARBA00023136"/>
    </source>
</evidence>
<dbReference type="InterPro" id="IPR005503">
    <property type="entry name" value="FliL"/>
</dbReference>
<evidence type="ECO:0000256" key="2">
    <source>
        <dbReference type="ARBA" id="ARBA00004162"/>
    </source>
</evidence>
<accession>A0A9Y2AIQ8</accession>
<dbReference type="Proteomes" id="UP001243623">
    <property type="component" value="Chromosome"/>
</dbReference>
<evidence type="ECO:0000313" key="11">
    <source>
        <dbReference type="EMBL" id="WIW71589.1"/>
    </source>
</evidence>
<comment type="similarity">
    <text evidence="3 10">Belongs to the FliL family.</text>
</comment>
<dbReference type="GO" id="GO:0009425">
    <property type="term" value="C:bacterial-type flagellum basal body"/>
    <property type="evidence" value="ECO:0007669"/>
    <property type="project" value="InterPro"/>
</dbReference>
<dbReference type="GO" id="GO:0006935">
    <property type="term" value="P:chemotaxis"/>
    <property type="evidence" value="ECO:0007669"/>
    <property type="project" value="UniProtKB-KW"/>
</dbReference>
<keyword evidence="11" id="KW-0969">Cilium</keyword>
<proteinExistence type="inferred from homology"/>
<dbReference type="PANTHER" id="PTHR35091">
    <property type="entry name" value="FLAGELLAR PROTEIN FLIL"/>
    <property type="match status" value="1"/>
</dbReference>
<evidence type="ECO:0000256" key="10">
    <source>
        <dbReference type="RuleBase" id="RU364125"/>
    </source>
</evidence>
<comment type="function">
    <text evidence="1 10">Controls the rotational direction of flagella during chemotaxis.</text>
</comment>
<keyword evidence="7 10" id="KW-0283">Flagellar rotation</keyword>
<dbReference type="Pfam" id="PF03748">
    <property type="entry name" value="FliL"/>
    <property type="match status" value="1"/>
</dbReference>
<sequence length="161" mass="17765">MAEEEKTKEQPAKKFPMLMVVGLVVVGLLLAGAVSYFIATKVMADSATKIEKRDPGIFLKLGDKDGMIVNVGGVKSGRFLKVGVVLEMRAPKSEKAEEGKLSSVTETKLLDSVLQLLRSQKIEDFDPLKQEELKTQIKNEANKVLGEDCVYEVYITSFVLQ</sequence>
<keyword evidence="12" id="KW-1185">Reference proteome</keyword>
<dbReference type="RefSeq" id="WP_309320700.1">
    <property type="nucleotide sequence ID" value="NZ_CP120678.1"/>
</dbReference>
<reference evidence="11" key="1">
    <citation type="submission" date="2023-03" db="EMBL/GenBank/DDBJ databases">
        <title>Selenobaculum gbiensis gen. nov. sp. nov., a new bacterium isolated from the gut microbiota of IBD patient.</title>
        <authorList>
            <person name="Yeo S."/>
            <person name="Park H."/>
            <person name="Huh C.S."/>
        </authorList>
    </citation>
    <scope>NUCLEOTIDE SEQUENCE</scope>
    <source>
        <strain evidence="11">ICN-92133</strain>
    </source>
</reference>
<name>A0A9Y2AIQ8_9FIRM</name>
<evidence type="ECO:0000313" key="12">
    <source>
        <dbReference type="Proteomes" id="UP001243623"/>
    </source>
</evidence>
<evidence type="ECO:0000256" key="1">
    <source>
        <dbReference type="ARBA" id="ARBA00002254"/>
    </source>
</evidence>
<evidence type="ECO:0000256" key="6">
    <source>
        <dbReference type="ARBA" id="ARBA00022692"/>
    </source>
</evidence>
<keyword evidence="9 10" id="KW-0472">Membrane</keyword>
<dbReference type="KEGG" id="sgbi:P3F81_04610"/>